<reference evidence="2 3" key="1">
    <citation type="submission" date="2023-07" db="EMBL/GenBank/DDBJ databases">
        <title>Sequencing the genomes of 1000 actinobacteria strains.</title>
        <authorList>
            <person name="Klenk H.-P."/>
        </authorList>
    </citation>
    <scope>NUCLEOTIDE SEQUENCE [LARGE SCALE GENOMIC DNA]</scope>
    <source>
        <strain evidence="2 3">DSM 43749</strain>
    </source>
</reference>
<protein>
    <submittedName>
        <fullName evidence="2">Uncharacterized protein</fullName>
    </submittedName>
</protein>
<organism evidence="2 3">
    <name type="scientific">Saccharothrix longispora</name>
    <dbReference type="NCBI Taxonomy" id="33920"/>
    <lineage>
        <taxon>Bacteria</taxon>
        <taxon>Bacillati</taxon>
        <taxon>Actinomycetota</taxon>
        <taxon>Actinomycetes</taxon>
        <taxon>Pseudonocardiales</taxon>
        <taxon>Pseudonocardiaceae</taxon>
        <taxon>Saccharothrix</taxon>
    </lineage>
</organism>
<proteinExistence type="predicted"/>
<dbReference type="EMBL" id="JAVDSG010000001">
    <property type="protein sequence ID" value="MDR6593568.1"/>
    <property type="molecule type" value="Genomic_DNA"/>
</dbReference>
<evidence type="ECO:0000256" key="1">
    <source>
        <dbReference type="SAM" id="MobiDB-lite"/>
    </source>
</evidence>
<evidence type="ECO:0000313" key="2">
    <source>
        <dbReference type="EMBL" id="MDR6593568.1"/>
    </source>
</evidence>
<gene>
    <name evidence="2" type="ORF">J2S66_001952</name>
</gene>
<keyword evidence="3" id="KW-1185">Reference proteome</keyword>
<comment type="caution">
    <text evidence="2">The sequence shown here is derived from an EMBL/GenBank/DDBJ whole genome shotgun (WGS) entry which is preliminary data.</text>
</comment>
<feature type="region of interest" description="Disordered" evidence="1">
    <location>
        <begin position="69"/>
        <end position="88"/>
    </location>
</feature>
<accession>A0ABU1PSE8</accession>
<dbReference type="RefSeq" id="WP_310306388.1">
    <property type="nucleotide sequence ID" value="NZ_BAAAXB010000001.1"/>
</dbReference>
<name>A0ABU1PSE8_9PSEU</name>
<evidence type="ECO:0000313" key="3">
    <source>
        <dbReference type="Proteomes" id="UP001268819"/>
    </source>
</evidence>
<dbReference type="Proteomes" id="UP001268819">
    <property type="component" value="Unassembled WGS sequence"/>
</dbReference>
<sequence>MVEDIAVIPMGVDVGATAPRALVGHVVDSSPGVFARGVRATGHDAFGEALGVLLPGEYDQLRRATLVDRGSRRSVGMPRGARRSPTSL</sequence>